<dbReference type="PANTHER" id="PTHR46521">
    <property type="entry name" value="SUCROSE-PHOSPHATASE 2-RELATED"/>
    <property type="match status" value="1"/>
</dbReference>
<dbReference type="InterPro" id="IPR036412">
    <property type="entry name" value="HAD-like_sf"/>
</dbReference>
<evidence type="ECO:0000313" key="4">
    <source>
        <dbReference type="Proteomes" id="UP001180087"/>
    </source>
</evidence>
<dbReference type="Gene3D" id="3.40.50.1000">
    <property type="entry name" value="HAD superfamily/HAD-like"/>
    <property type="match status" value="1"/>
</dbReference>
<dbReference type="InterPro" id="IPR006379">
    <property type="entry name" value="HAD-SF_hydro_IIB"/>
</dbReference>
<name>A0ABY9KTU7_9BACI</name>
<evidence type="ECO:0000313" key="3">
    <source>
        <dbReference type="EMBL" id="WLV24329.1"/>
    </source>
</evidence>
<dbReference type="SUPFAM" id="SSF56784">
    <property type="entry name" value="HAD-like"/>
    <property type="match status" value="1"/>
</dbReference>
<dbReference type="GO" id="GO:0016787">
    <property type="term" value="F:hydrolase activity"/>
    <property type="evidence" value="ECO:0007669"/>
    <property type="project" value="UniProtKB-KW"/>
</dbReference>
<dbReference type="SFLD" id="SFLDG01140">
    <property type="entry name" value="C2.B:_Phosphomannomutase_and_P"/>
    <property type="match status" value="1"/>
</dbReference>
<dbReference type="RefSeq" id="WP_348027244.1">
    <property type="nucleotide sequence ID" value="NZ_CP129113.1"/>
</dbReference>
<dbReference type="InterPro" id="IPR023214">
    <property type="entry name" value="HAD_sf"/>
</dbReference>
<sequence>MQNISHCLATDLDGTFVGDREALLELLKHYKQLPDRVFLVYITGRHLASALELIKQENLPIPDVLATDIGTAIYTFESGKWIADTAWERQMKDSWFPERITEIAAACPGLENQGLPENRRVSFYASSLSDVEEFEQSLIHAAIPHNLIYSSGRDLDILPENSGKAAALEFILNRYGIDHERLLVAGDSGNDFDMLNLGYRSVVVGNGLDDLAELEDRETLYRAKARCAGGILEAWQHFFPSRENKKVPASE</sequence>
<dbReference type="Gene3D" id="3.90.1070.10">
    <property type="match status" value="1"/>
</dbReference>
<proteinExistence type="predicted"/>
<evidence type="ECO:0000259" key="2">
    <source>
        <dbReference type="Pfam" id="PF05116"/>
    </source>
</evidence>
<dbReference type="Pfam" id="PF05116">
    <property type="entry name" value="S6PP"/>
    <property type="match status" value="1"/>
</dbReference>
<dbReference type="PANTHER" id="PTHR46521:SF4">
    <property type="entry name" value="SUCROSE-PHOSPHATASE 2-RELATED"/>
    <property type="match status" value="1"/>
</dbReference>
<accession>A0ABY9KTU7</accession>
<reference evidence="3" key="1">
    <citation type="submission" date="2023-06" db="EMBL/GenBank/DDBJ databases">
        <title>A Treasure from Seagulls: Isolation and Description of Aciduricobacillus qingdaonensis gen. nov., sp. nov., a Rare Obligately Uric Acid-utilizing Member in the Family Bacillaceae.</title>
        <authorList>
            <person name="Liu W."/>
            <person name="Wang B."/>
        </authorList>
    </citation>
    <scope>NUCLEOTIDE SEQUENCE</scope>
    <source>
        <strain evidence="3">44XB</strain>
    </source>
</reference>
<gene>
    <name evidence="3" type="ORF">QR721_11900</name>
</gene>
<feature type="domain" description="Sucrose phosphatase-like" evidence="2">
    <location>
        <begin position="7"/>
        <end position="238"/>
    </location>
</feature>
<evidence type="ECO:0000256" key="1">
    <source>
        <dbReference type="ARBA" id="ARBA00022801"/>
    </source>
</evidence>
<dbReference type="EMBL" id="CP129113">
    <property type="protein sequence ID" value="WLV24329.1"/>
    <property type="molecule type" value="Genomic_DNA"/>
</dbReference>
<dbReference type="NCBIfam" id="TIGR01484">
    <property type="entry name" value="HAD-SF-IIB"/>
    <property type="match status" value="1"/>
</dbReference>
<dbReference type="SFLD" id="SFLDS00003">
    <property type="entry name" value="Haloacid_Dehalogenase"/>
    <property type="match status" value="1"/>
</dbReference>
<organism evidence="3 4">
    <name type="scientific">Aciduricibacillus chroicocephali</name>
    <dbReference type="NCBI Taxonomy" id="3054939"/>
    <lineage>
        <taxon>Bacteria</taxon>
        <taxon>Bacillati</taxon>
        <taxon>Bacillota</taxon>
        <taxon>Bacilli</taxon>
        <taxon>Bacillales</taxon>
        <taxon>Bacillaceae</taxon>
        <taxon>Aciduricibacillus</taxon>
    </lineage>
</organism>
<keyword evidence="4" id="KW-1185">Reference proteome</keyword>
<dbReference type="InterPro" id="IPR006380">
    <property type="entry name" value="SPP-like_dom"/>
</dbReference>
<dbReference type="InterPro" id="IPR051518">
    <property type="entry name" value="Sucrose_Phosphatase"/>
</dbReference>
<dbReference type="Proteomes" id="UP001180087">
    <property type="component" value="Chromosome"/>
</dbReference>
<protein>
    <submittedName>
        <fullName evidence="3">HAD-IIB family hydrolase</fullName>
    </submittedName>
</protein>
<keyword evidence="1 3" id="KW-0378">Hydrolase</keyword>
<dbReference type="SFLD" id="SFLDG01141">
    <property type="entry name" value="C2.B.1:_Sucrose_Phosphatase_Li"/>
    <property type="match status" value="1"/>
</dbReference>